<dbReference type="Proteomes" id="UP000295680">
    <property type="component" value="Unassembled WGS sequence"/>
</dbReference>
<evidence type="ECO:0000256" key="1">
    <source>
        <dbReference type="SAM" id="MobiDB-lite"/>
    </source>
</evidence>
<dbReference type="EMBL" id="SLWS01000001">
    <property type="protein sequence ID" value="TCO64271.1"/>
    <property type="molecule type" value="Genomic_DNA"/>
</dbReference>
<gene>
    <name evidence="3" type="ORF">EV192_10136</name>
</gene>
<feature type="signal peptide" evidence="2">
    <location>
        <begin position="1"/>
        <end position="24"/>
    </location>
</feature>
<evidence type="ECO:0000313" key="4">
    <source>
        <dbReference type="Proteomes" id="UP000295680"/>
    </source>
</evidence>
<dbReference type="OrthoDB" id="3573478at2"/>
<proteinExistence type="predicted"/>
<sequence>MKRALVALALFGVVAAGCTPQAPAAAPVGQTSQVPSVGVQWADNLCAAILDYDRDAVTFQMDSTSPATMVSSLRAYLDATTKQLDGAKAKLSGIGPSPVAGGDEATQAIIQSLDVLSQTVRAAQSQIENVNPDDRTAVSTALQQIAQTLQGLRAPVNPLEGMGERFPDLQAAARSADNCTEVSRTRASRSALPPVTSSTPPTSTPPTSSSSTNTPPGSSSESTPPSS</sequence>
<protein>
    <recommendedName>
        <fullName evidence="5">Lipoprotein</fullName>
    </recommendedName>
</protein>
<organism evidence="3 4">
    <name type="scientific">Actinocrispum wychmicini</name>
    <dbReference type="NCBI Taxonomy" id="1213861"/>
    <lineage>
        <taxon>Bacteria</taxon>
        <taxon>Bacillati</taxon>
        <taxon>Actinomycetota</taxon>
        <taxon>Actinomycetes</taxon>
        <taxon>Pseudonocardiales</taxon>
        <taxon>Pseudonocardiaceae</taxon>
        <taxon>Actinocrispum</taxon>
    </lineage>
</organism>
<keyword evidence="2" id="KW-0732">Signal</keyword>
<dbReference type="AlphaFoldDB" id="A0A4R2JV03"/>
<evidence type="ECO:0000313" key="3">
    <source>
        <dbReference type="EMBL" id="TCO64271.1"/>
    </source>
</evidence>
<feature type="chain" id="PRO_5020375059" description="Lipoprotein" evidence="2">
    <location>
        <begin position="25"/>
        <end position="227"/>
    </location>
</feature>
<feature type="compositionally biased region" description="Low complexity" evidence="1">
    <location>
        <begin position="193"/>
        <end position="227"/>
    </location>
</feature>
<feature type="region of interest" description="Disordered" evidence="1">
    <location>
        <begin position="174"/>
        <end position="227"/>
    </location>
</feature>
<evidence type="ECO:0000256" key="2">
    <source>
        <dbReference type="SAM" id="SignalP"/>
    </source>
</evidence>
<accession>A0A4R2JV03</accession>
<comment type="caution">
    <text evidence="3">The sequence shown here is derived from an EMBL/GenBank/DDBJ whole genome shotgun (WGS) entry which is preliminary data.</text>
</comment>
<evidence type="ECO:0008006" key="5">
    <source>
        <dbReference type="Google" id="ProtNLM"/>
    </source>
</evidence>
<name>A0A4R2JV03_9PSEU</name>
<keyword evidence="4" id="KW-1185">Reference proteome</keyword>
<reference evidence="3 4" key="1">
    <citation type="submission" date="2019-03" db="EMBL/GenBank/DDBJ databases">
        <title>Genomic Encyclopedia of Type Strains, Phase IV (KMG-IV): sequencing the most valuable type-strain genomes for metagenomic binning, comparative biology and taxonomic classification.</title>
        <authorList>
            <person name="Goeker M."/>
        </authorList>
    </citation>
    <scope>NUCLEOTIDE SEQUENCE [LARGE SCALE GENOMIC DNA]</scope>
    <source>
        <strain evidence="3 4">DSM 45934</strain>
    </source>
</reference>
<dbReference type="RefSeq" id="WP_132109936.1">
    <property type="nucleotide sequence ID" value="NZ_SLWS01000001.1"/>
</dbReference>